<sequence length="110" mass="12458">MIKITIYQNVKKEYVGFQTEGHAGYAESGEDIVCASVSVLVINTINSIERLTEDSASVQSEEDSGMIKYRFEKTPSREATLLFSAMVLGLKDMAEDEEYSKYIDLRFREV</sequence>
<comment type="similarity">
    <text evidence="5">Belongs to the Prp family.</text>
</comment>
<accession>A0ABS7L8J8</accession>
<dbReference type="EMBL" id="VIRV01000010">
    <property type="protein sequence ID" value="MBY0759092.1"/>
    <property type="molecule type" value="Genomic_DNA"/>
</dbReference>
<dbReference type="RefSeq" id="WP_221919863.1">
    <property type="nucleotide sequence ID" value="NZ_CP173660.1"/>
</dbReference>
<dbReference type="Pfam" id="PF04327">
    <property type="entry name" value="Peptidase_Prp"/>
    <property type="match status" value="1"/>
</dbReference>
<dbReference type="Proteomes" id="UP000779049">
    <property type="component" value="Unassembled WGS sequence"/>
</dbReference>
<keyword evidence="1" id="KW-0690">Ribosome biogenesis</keyword>
<comment type="caution">
    <text evidence="7">The sequence shown here is derived from an EMBL/GenBank/DDBJ whole genome shotgun (WGS) entry which is preliminary data.</text>
</comment>
<keyword evidence="4" id="KW-0788">Thiol protease</keyword>
<evidence type="ECO:0000313" key="7">
    <source>
        <dbReference type="EMBL" id="MBY0759092.1"/>
    </source>
</evidence>
<name>A0ABS7L8J8_9FIRM</name>
<dbReference type="Gene3D" id="3.30.70.1490">
    <property type="entry name" value="Cysteine protease Prp"/>
    <property type="match status" value="1"/>
</dbReference>
<gene>
    <name evidence="7" type="ORF">FLB61_08335</name>
</gene>
<proteinExistence type="inferred from homology"/>
<dbReference type="PANTHER" id="PTHR39178">
    <property type="entry name" value="HYPOTHETICAL RIBOSOME-ASSOCIATED PROTEIN"/>
    <property type="match status" value="1"/>
</dbReference>
<organism evidence="7 8">
    <name type="scientific">Sellimonas caecigallum</name>
    <dbReference type="NCBI Taxonomy" id="2592333"/>
    <lineage>
        <taxon>Bacteria</taxon>
        <taxon>Bacillati</taxon>
        <taxon>Bacillota</taxon>
        <taxon>Clostridia</taxon>
        <taxon>Lachnospirales</taxon>
        <taxon>Lachnospiraceae</taxon>
        <taxon>Sellimonas</taxon>
    </lineage>
</organism>
<evidence type="ECO:0000256" key="4">
    <source>
        <dbReference type="ARBA" id="ARBA00022807"/>
    </source>
</evidence>
<evidence type="ECO:0000256" key="6">
    <source>
        <dbReference type="ARBA" id="ARBA00044538"/>
    </source>
</evidence>
<dbReference type="PANTHER" id="PTHR39178:SF1">
    <property type="entry name" value="RIBOSOMAL-PROCESSING CYSTEINE PROTEASE PRP"/>
    <property type="match status" value="1"/>
</dbReference>
<evidence type="ECO:0000256" key="3">
    <source>
        <dbReference type="ARBA" id="ARBA00022801"/>
    </source>
</evidence>
<dbReference type="CDD" id="cd16332">
    <property type="entry name" value="Prp-like"/>
    <property type="match status" value="1"/>
</dbReference>
<keyword evidence="3" id="KW-0378">Hydrolase</keyword>
<evidence type="ECO:0000313" key="8">
    <source>
        <dbReference type="Proteomes" id="UP000779049"/>
    </source>
</evidence>
<keyword evidence="8" id="KW-1185">Reference proteome</keyword>
<dbReference type="InterPro" id="IPR036764">
    <property type="entry name" value="Peptidase_Prp_sf"/>
</dbReference>
<dbReference type="GO" id="GO:0006508">
    <property type="term" value="P:proteolysis"/>
    <property type="evidence" value="ECO:0007669"/>
    <property type="project" value="UniProtKB-KW"/>
</dbReference>
<keyword evidence="2 7" id="KW-0645">Protease</keyword>
<protein>
    <recommendedName>
        <fullName evidence="6">Ribosomal processing cysteine protease Prp</fullName>
    </recommendedName>
</protein>
<evidence type="ECO:0000256" key="1">
    <source>
        <dbReference type="ARBA" id="ARBA00022517"/>
    </source>
</evidence>
<reference evidence="7 8" key="1">
    <citation type="journal article" date="2020" name="New Microbes New Infect">
        <title>Sellimonas caecigallum sp. nov., description and genome sequence of a new member of the Sellimonas genus isolated from the cecum of feral chicken.</title>
        <authorList>
            <person name="Wongkuna S."/>
            <person name="Ghimire S."/>
            <person name="Antony L."/>
            <person name="Chankhamhaengdecha S."/>
            <person name="Janvilisri T."/>
            <person name="Scaria J."/>
        </authorList>
    </citation>
    <scope>NUCLEOTIDE SEQUENCE [LARGE SCALE GENOMIC DNA]</scope>
    <source>
        <strain evidence="7 8">SW451</strain>
    </source>
</reference>
<evidence type="ECO:0000256" key="2">
    <source>
        <dbReference type="ARBA" id="ARBA00022670"/>
    </source>
</evidence>
<evidence type="ECO:0000256" key="5">
    <source>
        <dbReference type="ARBA" id="ARBA00044503"/>
    </source>
</evidence>
<dbReference type="SUPFAM" id="SSF118010">
    <property type="entry name" value="TM1457-like"/>
    <property type="match status" value="1"/>
</dbReference>
<dbReference type="GO" id="GO:0008233">
    <property type="term" value="F:peptidase activity"/>
    <property type="evidence" value="ECO:0007669"/>
    <property type="project" value="UniProtKB-KW"/>
</dbReference>
<dbReference type="InterPro" id="IPR007422">
    <property type="entry name" value="Peptidase_Prp"/>
</dbReference>